<evidence type="ECO:0000256" key="3">
    <source>
        <dbReference type="ARBA" id="ARBA00023125"/>
    </source>
</evidence>
<evidence type="ECO:0000259" key="5">
    <source>
        <dbReference type="PROSITE" id="PS50931"/>
    </source>
</evidence>
<dbReference type="InterPro" id="IPR000847">
    <property type="entry name" value="LysR_HTH_N"/>
</dbReference>
<dbReference type="Pfam" id="PF03466">
    <property type="entry name" value="LysR_substrate"/>
    <property type="match status" value="1"/>
</dbReference>
<sequence>MDLRHLRYFVAVAEERHFTRAADRLGIKQPPLSLQIRQLERELGIPLFRRLTRGAELTEAGALLLDEARGILEQVERMKANVQSRARGETGRVRVGFAGATYFQPLIPGLIQAYRKLYPEVLLTPAQSNTPNLIEALRNGSLDIAFVRPPLSDGEGITLLPLIEEPMRIVLPADHRQAGSGAQSLVTLAQEIFILFPRTIGPGLYDSIIASCQRAGFSPTLGQEAPQISSIVHLVAAGFGVSVVPQSLEQIRADGIVYLPIEGEAPRAPISLAIRKDNRSATARNFLMLARQQAGDGS</sequence>
<evidence type="ECO:0000313" key="6">
    <source>
        <dbReference type="EMBL" id="WEX85574.1"/>
    </source>
</evidence>
<dbReference type="Proteomes" id="UP001235547">
    <property type="component" value="Plasmid unnamed"/>
</dbReference>
<evidence type="ECO:0000256" key="1">
    <source>
        <dbReference type="ARBA" id="ARBA00009437"/>
    </source>
</evidence>
<dbReference type="InterPro" id="IPR036390">
    <property type="entry name" value="WH_DNA-bd_sf"/>
</dbReference>
<accession>A0ABY8D3Y9</accession>
<dbReference type="Gene3D" id="1.10.10.10">
    <property type="entry name" value="Winged helix-like DNA-binding domain superfamily/Winged helix DNA-binding domain"/>
    <property type="match status" value="1"/>
</dbReference>
<evidence type="ECO:0000256" key="2">
    <source>
        <dbReference type="ARBA" id="ARBA00023015"/>
    </source>
</evidence>
<organism evidence="6 7">
    <name type="scientific">Sinorhizobium numidicum</name>
    <dbReference type="NCBI Taxonomy" id="680248"/>
    <lineage>
        <taxon>Bacteria</taxon>
        <taxon>Pseudomonadati</taxon>
        <taxon>Pseudomonadota</taxon>
        <taxon>Alphaproteobacteria</taxon>
        <taxon>Hyphomicrobiales</taxon>
        <taxon>Rhizobiaceae</taxon>
        <taxon>Sinorhizobium/Ensifer group</taxon>
        <taxon>Sinorhizobium</taxon>
    </lineage>
</organism>
<comment type="similarity">
    <text evidence="1">Belongs to the LysR transcriptional regulatory family.</text>
</comment>
<feature type="domain" description="HTH lysR-type" evidence="5">
    <location>
        <begin position="1"/>
        <end position="58"/>
    </location>
</feature>
<reference evidence="6 7" key="1">
    <citation type="submission" date="2023-03" db="EMBL/GenBank/DDBJ databases">
        <authorList>
            <person name="Kaur S."/>
            <person name="Espinosa-Saiz D."/>
            <person name="Velazquez E."/>
            <person name="Menendez E."/>
            <person name="diCenzo G.C."/>
        </authorList>
    </citation>
    <scope>NUCLEOTIDE SEQUENCE [LARGE SCALE GENOMIC DNA]</scope>
    <source>
        <strain evidence="6 7">LMG 27395</strain>
        <plasmid evidence="6 7">unnamed</plasmid>
    </source>
</reference>
<dbReference type="RefSeq" id="WP_280736494.1">
    <property type="nucleotide sequence ID" value="NZ_CP120369.1"/>
</dbReference>
<dbReference type="PANTHER" id="PTHR30346:SF30">
    <property type="entry name" value="SMALL NEUTRAL PROTEASE REGULATORY PROTEIN"/>
    <property type="match status" value="1"/>
</dbReference>
<keyword evidence="2" id="KW-0805">Transcription regulation</keyword>
<dbReference type="SUPFAM" id="SSF53850">
    <property type="entry name" value="Periplasmic binding protein-like II"/>
    <property type="match status" value="1"/>
</dbReference>
<dbReference type="Pfam" id="PF00126">
    <property type="entry name" value="HTH_1"/>
    <property type="match status" value="1"/>
</dbReference>
<name>A0ABY8D3Y9_9HYPH</name>
<dbReference type="SUPFAM" id="SSF46785">
    <property type="entry name" value="Winged helix' DNA-binding domain"/>
    <property type="match status" value="1"/>
</dbReference>
<keyword evidence="4" id="KW-0804">Transcription</keyword>
<dbReference type="PRINTS" id="PR00039">
    <property type="entry name" value="HTHLYSR"/>
</dbReference>
<dbReference type="InterPro" id="IPR005119">
    <property type="entry name" value="LysR_subst-bd"/>
</dbReference>
<dbReference type="Gene3D" id="3.40.190.10">
    <property type="entry name" value="Periplasmic binding protein-like II"/>
    <property type="match status" value="2"/>
</dbReference>
<proteinExistence type="inferred from homology"/>
<dbReference type="EMBL" id="CP120372">
    <property type="protein sequence ID" value="WEX85574.1"/>
    <property type="molecule type" value="Genomic_DNA"/>
</dbReference>
<evidence type="ECO:0000256" key="4">
    <source>
        <dbReference type="ARBA" id="ARBA00023163"/>
    </source>
</evidence>
<keyword evidence="7" id="KW-1185">Reference proteome</keyword>
<dbReference type="CDD" id="cd08451">
    <property type="entry name" value="PBP2_BudR"/>
    <property type="match status" value="1"/>
</dbReference>
<dbReference type="InterPro" id="IPR036388">
    <property type="entry name" value="WH-like_DNA-bd_sf"/>
</dbReference>
<keyword evidence="3" id="KW-0238">DNA-binding</keyword>
<dbReference type="PANTHER" id="PTHR30346">
    <property type="entry name" value="TRANSCRIPTIONAL DUAL REGULATOR HCAR-RELATED"/>
    <property type="match status" value="1"/>
</dbReference>
<protein>
    <submittedName>
        <fullName evidence="6">LysR family transcriptional regulator</fullName>
    </submittedName>
</protein>
<dbReference type="PROSITE" id="PS50931">
    <property type="entry name" value="HTH_LYSR"/>
    <property type="match status" value="1"/>
</dbReference>
<gene>
    <name evidence="6" type="ORF">PYH38_005999</name>
</gene>
<keyword evidence="6" id="KW-0614">Plasmid</keyword>
<dbReference type="InterPro" id="IPR037410">
    <property type="entry name" value="BudR_PBP2"/>
</dbReference>
<evidence type="ECO:0000313" key="7">
    <source>
        <dbReference type="Proteomes" id="UP001235547"/>
    </source>
</evidence>
<geneLocation type="plasmid" evidence="6 7">
    <name>unnamed</name>
</geneLocation>